<dbReference type="AlphaFoldDB" id="A0AAW5CHU9"/>
<proteinExistence type="predicted"/>
<protein>
    <submittedName>
        <fullName evidence="1">Uncharacterized protein</fullName>
    </submittedName>
</protein>
<evidence type="ECO:0000313" key="1">
    <source>
        <dbReference type="EMBL" id="MCG4961693.1"/>
    </source>
</evidence>
<sequence>FYLLPEPLRLGEFLTNYCENRKYIIYLLDNLYEFDMKTKIFLIALISAVMFSCSEEEIDRSDNKEKKSEIQVTNNLLVFPNEESLVSALNNDLPDPIKASFKSQRSIFDTLTEREYRRALFLRNLSDEEYYKVDRHCDYYRELLKTNFIKETNLDDGTQLYQLNLCMPTYSNVLNEDGFFAIGDTIYQITPNQYKIWKNGDINNYQELIEITETDLSKNIYVYNFNDSQNAIKTRSLFPLYNIDQEVAYYTYYDPTLSNNPANGTCRGILTFYDKTGLSIPNYTRNVYIRISYQEKTDGRNYSFKKVGYELESWFDTYVDKKPAPKMELYANGTSQDVWYTVYFPYGMLVEGQQTQTAGDQYWNIVEYYLRVYFKGEKVGSTAFKGKRQEPLSGTFYYTPFDGALRLTEMLPE</sequence>
<name>A0AAW5CHU9_9BACT</name>
<gene>
    <name evidence="1" type="ORF">L0P03_17880</name>
</gene>
<dbReference type="EMBL" id="JAKNDN010000043">
    <property type="protein sequence ID" value="MCG4961693.1"/>
    <property type="molecule type" value="Genomic_DNA"/>
</dbReference>
<comment type="caution">
    <text evidence="1">The sequence shown here is derived from an EMBL/GenBank/DDBJ whole genome shotgun (WGS) entry which is preliminary data.</text>
</comment>
<organism evidence="1 2">
    <name type="scientific">Odoribacter splanchnicus</name>
    <dbReference type="NCBI Taxonomy" id="28118"/>
    <lineage>
        <taxon>Bacteria</taxon>
        <taxon>Pseudomonadati</taxon>
        <taxon>Bacteroidota</taxon>
        <taxon>Bacteroidia</taxon>
        <taxon>Bacteroidales</taxon>
        <taxon>Odoribacteraceae</taxon>
        <taxon>Odoribacter</taxon>
    </lineage>
</organism>
<accession>A0AAW5CHU9</accession>
<evidence type="ECO:0000313" key="2">
    <source>
        <dbReference type="Proteomes" id="UP001199750"/>
    </source>
</evidence>
<feature type="non-terminal residue" evidence="1">
    <location>
        <position position="1"/>
    </location>
</feature>
<reference evidence="1" key="1">
    <citation type="submission" date="2022-01" db="EMBL/GenBank/DDBJ databases">
        <title>Collection of gut derived symbiotic bacterial strains cultured from healthy donors.</title>
        <authorList>
            <person name="Lin H."/>
            <person name="Kohout C."/>
            <person name="Waligurski E."/>
            <person name="Pamer E.G."/>
        </authorList>
    </citation>
    <scope>NUCLEOTIDE SEQUENCE</scope>
    <source>
        <strain evidence="1">DFI.1.149</strain>
    </source>
</reference>
<dbReference type="Proteomes" id="UP001199750">
    <property type="component" value="Unassembled WGS sequence"/>
</dbReference>